<feature type="transmembrane region" description="Helical" evidence="1">
    <location>
        <begin position="12"/>
        <end position="32"/>
    </location>
</feature>
<reference evidence="2" key="1">
    <citation type="thesis" date="2020" institute="ProQuest LLC" country="789 East Eisenhower Parkway, Ann Arbor, MI, USA">
        <title>Comparative Genomics and Chromosome Evolution.</title>
        <authorList>
            <person name="Mudd A.B."/>
        </authorList>
    </citation>
    <scope>NUCLEOTIDE SEQUENCE</scope>
    <source>
        <strain evidence="2">237g6f4</strain>
        <tissue evidence="2">Blood</tissue>
    </source>
</reference>
<dbReference type="AlphaFoldDB" id="A0AAV6YSA1"/>
<name>A0AAV6YSA1_ENGPU</name>
<evidence type="ECO:0000256" key="1">
    <source>
        <dbReference type="SAM" id="Phobius"/>
    </source>
</evidence>
<accession>A0AAV6YSA1</accession>
<dbReference type="Proteomes" id="UP000824782">
    <property type="component" value="Unassembled WGS sequence"/>
</dbReference>
<keyword evidence="3" id="KW-1185">Reference proteome</keyword>
<gene>
    <name evidence="2" type="ORF">GDO81_025468</name>
</gene>
<keyword evidence="1" id="KW-1133">Transmembrane helix</keyword>
<keyword evidence="1" id="KW-0472">Membrane</keyword>
<evidence type="ECO:0000313" key="2">
    <source>
        <dbReference type="EMBL" id="KAG8536903.1"/>
    </source>
</evidence>
<protein>
    <recommendedName>
        <fullName evidence="4">Secreted protein</fullName>
    </recommendedName>
</protein>
<evidence type="ECO:0008006" key="4">
    <source>
        <dbReference type="Google" id="ProtNLM"/>
    </source>
</evidence>
<sequence>MWCWCPTHPHPPLSVPTVASLFGAILAMRLSLIPPSQLCLWRCYAATASRVLPCGLPGQQAFRSGSYLACGRRGDHLRAMCCGAPLSPVFTCWSRKRKSNNAML</sequence>
<proteinExistence type="predicted"/>
<dbReference type="EMBL" id="WNYA01036626">
    <property type="protein sequence ID" value="KAG8536903.1"/>
    <property type="molecule type" value="Genomic_DNA"/>
</dbReference>
<comment type="caution">
    <text evidence="2">The sequence shown here is derived from an EMBL/GenBank/DDBJ whole genome shotgun (WGS) entry which is preliminary data.</text>
</comment>
<keyword evidence="1" id="KW-0812">Transmembrane</keyword>
<organism evidence="2 3">
    <name type="scientific">Engystomops pustulosus</name>
    <name type="common">Tungara frog</name>
    <name type="synonym">Physalaemus pustulosus</name>
    <dbReference type="NCBI Taxonomy" id="76066"/>
    <lineage>
        <taxon>Eukaryota</taxon>
        <taxon>Metazoa</taxon>
        <taxon>Chordata</taxon>
        <taxon>Craniata</taxon>
        <taxon>Vertebrata</taxon>
        <taxon>Euteleostomi</taxon>
        <taxon>Amphibia</taxon>
        <taxon>Batrachia</taxon>
        <taxon>Anura</taxon>
        <taxon>Neobatrachia</taxon>
        <taxon>Hyloidea</taxon>
        <taxon>Leptodactylidae</taxon>
        <taxon>Leiuperinae</taxon>
        <taxon>Engystomops</taxon>
    </lineage>
</organism>
<evidence type="ECO:0000313" key="3">
    <source>
        <dbReference type="Proteomes" id="UP000824782"/>
    </source>
</evidence>